<sequence>MESTSTNEWSPDNPRPWDPNHPLLKSRGAPHETNGVMRVHRAGFTGNELRQQLKMKPMAISKALSRAMDEEQVAAKQSRDIFYPTYPGRKRQ</sequence>
<dbReference type="OrthoDB" id="14908at10239"/>
<accession>A0A127KPL6</accession>
<proteinExistence type="predicted"/>
<dbReference type="KEGG" id="vg:29122825"/>
<dbReference type="GeneID" id="29122825"/>
<feature type="region of interest" description="Disordered" evidence="1">
    <location>
        <begin position="1"/>
        <end position="34"/>
    </location>
</feature>
<organism evidence="3 4">
    <name type="scientific">Mycobacterium phage Catalina</name>
    <dbReference type="NCBI Taxonomy" id="1792253"/>
    <lineage>
        <taxon>Viruses</taxon>
        <taxon>Duplodnaviria</taxon>
        <taxon>Heunggongvirae</taxon>
        <taxon>Uroviricota</taxon>
        <taxon>Caudoviricetes</taxon>
        <taxon>Fromanvirus</taxon>
        <taxon>Fromanvirus packman</taxon>
    </lineage>
</organism>
<gene>
    <name evidence="3" type="ORF">PBI_CATALINA_75</name>
</gene>
<dbReference type="InterPro" id="IPR035343">
    <property type="entry name" value="Gp68"/>
</dbReference>
<dbReference type="Pfam" id="PF17469">
    <property type="entry name" value="GP68"/>
    <property type="match status" value="1"/>
</dbReference>
<dbReference type="EMBL" id="KU613353">
    <property type="protein sequence ID" value="AMO43842.1"/>
    <property type="molecule type" value="Genomic_DNA"/>
</dbReference>
<evidence type="ECO:0000313" key="3">
    <source>
        <dbReference type="EMBL" id="AMO43842.1"/>
    </source>
</evidence>
<evidence type="ECO:0000259" key="2">
    <source>
        <dbReference type="Pfam" id="PF17469"/>
    </source>
</evidence>
<feature type="domain" description="Gp68-like predicted RNA polymerase component" evidence="2">
    <location>
        <begin position="17"/>
        <end position="89"/>
    </location>
</feature>
<protein>
    <recommendedName>
        <fullName evidence="2">Gp68-like predicted RNA polymerase component domain-containing protein</fullName>
    </recommendedName>
</protein>
<feature type="compositionally biased region" description="Polar residues" evidence="1">
    <location>
        <begin position="1"/>
        <end position="10"/>
    </location>
</feature>
<dbReference type="Proteomes" id="UP000201448">
    <property type="component" value="Segment"/>
</dbReference>
<name>A0A127KPL6_9CAUD</name>
<evidence type="ECO:0000256" key="1">
    <source>
        <dbReference type="SAM" id="MobiDB-lite"/>
    </source>
</evidence>
<reference evidence="3 4" key="1">
    <citation type="submission" date="2016-01" db="EMBL/GenBank/DDBJ databases">
        <authorList>
            <person name="Cotto-Rosario A."/>
            <person name="Gomez-Fuentes N."/>
            <person name="Berrios-Ruiz J."/>
            <person name="Caceres-Velazquez C."/>
            <person name="Casiano-Real M."/>
            <person name="Cotto-Berrios I."/>
            <person name="Crespo-Vega V."/>
            <person name="DeJesus-David M."/>
            <person name="DelToro-Sanchez C.J."/>
            <person name="Diaz-Morales C.J."/>
            <person name="Espada-Ramos M."/>
            <person name="Feliciano-Torres M.J."/>
            <person name="Fernandez-Rodriguez P.M."/>
            <person name="Fernandez-Martinez M."/>
            <person name="Figueroa-Concepcion D."/>
            <person name="Figueroa-Bermudez M.L."/>
            <person name="Garcia-Delgado K."/>
            <person name="Nunez-Rodriguez C."/>
            <person name="Quiles-Santiago A.M."/>
            <person name="Rodriguez-Gonzalez A."/>
            <person name="Santiago-Burgos D."/>
            <person name="Solivan-Perez E."/>
            <person name="Torres-Vazquez A."/>
            <person name="Verdejo-Lopez V."/>
            <person name="Vazquez E."/>
            <person name="Rubin M.R."/>
            <person name="Ware V.C."/>
            <person name="Bradley K.W."/>
            <person name="Asai D.J."/>
            <person name="Bowman C.A."/>
            <person name="Russell D.A."/>
            <person name="Pope W.H."/>
            <person name="Jacobs-Sera D."/>
            <person name="Hendrix R.W."/>
            <person name="Hatfull G.F."/>
        </authorList>
    </citation>
    <scope>NUCLEOTIDE SEQUENCE [LARGE SCALE GENOMIC DNA]</scope>
</reference>
<evidence type="ECO:0000313" key="4">
    <source>
        <dbReference type="Proteomes" id="UP000201448"/>
    </source>
</evidence>
<dbReference type="RefSeq" id="YP_009301897.1">
    <property type="nucleotide sequence ID" value="NC_031238.1"/>
</dbReference>